<protein>
    <submittedName>
        <fullName evidence="1">Uncharacterized protein</fullName>
    </submittedName>
</protein>
<reference evidence="2" key="1">
    <citation type="submission" date="2014-03" db="EMBL/GenBank/DDBJ databases">
        <authorList>
            <person name="Aksoy S."/>
            <person name="Warren W."/>
            <person name="Wilson R.K."/>
        </authorList>
    </citation>
    <scope>NUCLEOTIDE SEQUENCE [LARGE SCALE GENOMIC DNA]</scope>
    <source>
        <strain evidence="2">IAEA</strain>
    </source>
</reference>
<dbReference type="Proteomes" id="UP000092445">
    <property type="component" value="Unassembled WGS sequence"/>
</dbReference>
<evidence type="ECO:0000313" key="1">
    <source>
        <dbReference type="EnsemblMetazoa" id="GPAI037890-PA"/>
    </source>
</evidence>
<name>A0A1B0A8R2_GLOPL</name>
<dbReference type="EnsemblMetazoa" id="GPAI037890-RA">
    <property type="protein sequence ID" value="GPAI037890-PA"/>
    <property type="gene ID" value="GPAI037890"/>
</dbReference>
<dbReference type="VEuPathDB" id="VectorBase:GPAI037890"/>
<keyword evidence="2" id="KW-1185">Reference proteome</keyword>
<evidence type="ECO:0000313" key="2">
    <source>
        <dbReference type="Proteomes" id="UP000092445"/>
    </source>
</evidence>
<organism evidence="1 2">
    <name type="scientific">Glossina pallidipes</name>
    <name type="common">Tsetse fly</name>
    <dbReference type="NCBI Taxonomy" id="7398"/>
    <lineage>
        <taxon>Eukaryota</taxon>
        <taxon>Metazoa</taxon>
        <taxon>Ecdysozoa</taxon>
        <taxon>Arthropoda</taxon>
        <taxon>Hexapoda</taxon>
        <taxon>Insecta</taxon>
        <taxon>Pterygota</taxon>
        <taxon>Neoptera</taxon>
        <taxon>Endopterygota</taxon>
        <taxon>Diptera</taxon>
        <taxon>Brachycera</taxon>
        <taxon>Muscomorpha</taxon>
        <taxon>Hippoboscoidea</taxon>
        <taxon>Glossinidae</taxon>
        <taxon>Glossina</taxon>
    </lineage>
</organism>
<reference evidence="1" key="2">
    <citation type="submission" date="2020-05" db="UniProtKB">
        <authorList>
            <consortium name="EnsemblMetazoa"/>
        </authorList>
    </citation>
    <scope>IDENTIFICATION</scope>
    <source>
        <strain evidence="1">IAEA</strain>
    </source>
</reference>
<sequence>MASTTAYQLFVESLLRRDNVFSKTISGSKTIQTAIFMLCSALILHGKRAYDMKGFWLTKPSRSTISEKSEDFKIGCNMHPNLTCGNYLWEGVRNHFLMGLAIDCLRALKRVSTQPLSTKRWTKTMNFRMYCGPLFSLYIVLYRLTHCLLNRLQVAPDKLNHALAAYCAGLSHFLYPEMTLFHFAVVQAVFVLWRMFQIYGARTENTISRALLDFPYTYVLYPLIQAHCVHVHLMRPQLCGKLHLAMDNTFTNNYATTIMNKVQETIKRGKGLQ</sequence>
<proteinExistence type="predicted"/>
<dbReference type="AlphaFoldDB" id="A0A1B0A8R2"/>
<accession>A0A1B0A8R2</accession>